<gene>
    <name evidence="1" type="ORF">MPEBLZ_00972</name>
</gene>
<dbReference type="Pfam" id="PF23957">
    <property type="entry name" value="DUF7286"/>
    <property type="match status" value="1"/>
</dbReference>
<evidence type="ECO:0000313" key="1">
    <source>
        <dbReference type="EMBL" id="KPQ44452.1"/>
    </source>
</evidence>
<dbReference type="EMBL" id="LKCM01000085">
    <property type="protein sequence ID" value="KPQ44452.1"/>
    <property type="molecule type" value="Genomic_DNA"/>
</dbReference>
<name>A0A0P8E2B0_9EURY</name>
<dbReference type="InterPro" id="IPR055710">
    <property type="entry name" value="DUF7286"/>
</dbReference>
<sequence>MDENGNIYEPGKLQAWNESVTLLINQEPNFLDAEMPYGEEQLYTLKLRNINLLGGNGVHILPTLEPWIATFNAWAIDVEGEFVKFEVQDIDNEVHPDPIFGHEAQVYVRERGTAKDSVTNSIIGENSRIKFNFTTGTFIVVPPGKIEGVGDKDWIVIEESAAYKVKK</sequence>
<reference evidence="1 2" key="1">
    <citation type="submission" date="2015-09" db="EMBL/GenBank/DDBJ databases">
        <title>A metagenomics-based metabolic model of nitrate-dependent anaerobic oxidation of methane by Methanoperedens-like archaea.</title>
        <authorList>
            <person name="Arshad A."/>
            <person name="Speth D.R."/>
            <person name="De Graaf R.M."/>
            <person name="Op Den Camp H.J."/>
            <person name="Jetten M.S."/>
            <person name="Welte C.U."/>
        </authorList>
    </citation>
    <scope>NUCLEOTIDE SEQUENCE [LARGE SCALE GENOMIC DNA]</scope>
</reference>
<dbReference type="AlphaFoldDB" id="A0A0P8E2B0"/>
<evidence type="ECO:0000313" key="2">
    <source>
        <dbReference type="Proteomes" id="UP000050360"/>
    </source>
</evidence>
<protein>
    <submittedName>
        <fullName evidence="1">Uncharacterized protein</fullName>
    </submittedName>
</protein>
<proteinExistence type="predicted"/>
<dbReference type="Proteomes" id="UP000050360">
    <property type="component" value="Unassembled WGS sequence"/>
</dbReference>
<organism evidence="1 2">
    <name type="scientific">Candidatus Methanoperedens nitratireducens</name>
    <dbReference type="NCBI Taxonomy" id="1392998"/>
    <lineage>
        <taxon>Archaea</taxon>
        <taxon>Methanobacteriati</taxon>
        <taxon>Methanobacteriota</taxon>
        <taxon>Stenosarchaea group</taxon>
        <taxon>Methanomicrobia</taxon>
        <taxon>Methanosarcinales</taxon>
        <taxon>ANME-2 cluster</taxon>
        <taxon>Candidatus Methanoperedentaceae</taxon>
        <taxon>Candidatus Methanoperedens</taxon>
    </lineage>
</organism>
<accession>A0A0P8E2B0</accession>
<comment type="caution">
    <text evidence="1">The sequence shown here is derived from an EMBL/GenBank/DDBJ whole genome shotgun (WGS) entry which is preliminary data.</text>
</comment>